<dbReference type="Proteomes" id="UP000326354">
    <property type="component" value="Chromosome"/>
</dbReference>
<evidence type="ECO:0000259" key="2">
    <source>
        <dbReference type="Pfam" id="PF02543"/>
    </source>
</evidence>
<name>A0A5S9IK48_UABAM</name>
<dbReference type="InterPro" id="IPR051338">
    <property type="entry name" value="NodU/CmcH_Carbamoyltrnsfr"/>
</dbReference>
<sequence>MKPTLAIYGIQDRHNYDCPGYVHDHSLVLMEDGKVITYLHLERLTRRKHDNRMHVYIEDILEEQDFSLPDDFDVVFVDSFVGRSFISSSGKIRFEGPIDKPLATDVELGKCWWKNQERKAYVLNHELAHLYSCLPFYGNFQDNSMLIHFDGGASQDNFSAWLYQNDELKLLEYHWDLSQLSKYFNDNALTFAILGMKHYEHLAVPGKLMGYSCYGKYSPKIHAWLQKNDFFRDIWQDKTSFYHSAEKQFGWGKQQFDLKDTFLQDIAATFQYDFQTQLLSKLTKLQEQHQCEYLYLSGGCALNIIANTMIIDSGLLKEVYIPPCCGDSGLALGAASFVEQKKHKNIKLHSPYLNNFGIKHYNTNYNQETIKKVASLLLENKIIGVCNGYGEIGPRALGNRSLIALPNSIELRDKVSVYHKKREWYRPVAPIILERNAKKITGLSSIQTIAKYMLADFHIREEYKRQIPGVIHTNQSARIQSIASKDENPFMYDLLDYLDQVHKVLCLINTSFNKKGEPIVHTKENAIVSAKSMNIKVVVVNGEIIVL</sequence>
<protein>
    <submittedName>
        <fullName evidence="4">Nodulation protein NolNO</fullName>
    </submittedName>
</protein>
<comment type="similarity">
    <text evidence="1">Belongs to the NodU/CmcH family.</text>
</comment>
<dbReference type="InterPro" id="IPR038152">
    <property type="entry name" value="Carbam_trans_C_sf"/>
</dbReference>
<dbReference type="CDD" id="cd24033">
    <property type="entry name" value="ASKHA_NBD_NodU_CmcH-like_N"/>
    <property type="match status" value="1"/>
</dbReference>
<dbReference type="Gene3D" id="3.30.420.40">
    <property type="match status" value="2"/>
</dbReference>
<evidence type="ECO:0000313" key="5">
    <source>
        <dbReference type="Proteomes" id="UP000326354"/>
    </source>
</evidence>
<dbReference type="KEGG" id="uam:UABAM_01690"/>
<dbReference type="GO" id="GO:0003824">
    <property type="term" value="F:catalytic activity"/>
    <property type="evidence" value="ECO:0007669"/>
    <property type="project" value="InterPro"/>
</dbReference>
<gene>
    <name evidence="4" type="ORF">UABAM_01690</name>
</gene>
<proteinExistence type="inferred from homology"/>
<evidence type="ECO:0000256" key="1">
    <source>
        <dbReference type="ARBA" id="ARBA00006129"/>
    </source>
</evidence>
<dbReference type="InterPro" id="IPR003696">
    <property type="entry name" value="Carbtransf_dom"/>
</dbReference>
<dbReference type="Pfam" id="PF02543">
    <property type="entry name" value="Carbam_trans_N"/>
    <property type="match status" value="1"/>
</dbReference>
<organism evidence="4 5">
    <name type="scientific">Uabimicrobium amorphum</name>
    <dbReference type="NCBI Taxonomy" id="2596890"/>
    <lineage>
        <taxon>Bacteria</taxon>
        <taxon>Pseudomonadati</taxon>
        <taxon>Planctomycetota</taxon>
        <taxon>Candidatus Uabimicrobiia</taxon>
        <taxon>Candidatus Uabimicrobiales</taxon>
        <taxon>Candidatus Uabimicrobiaceae</taxon>
        <taxon>Candidatus Uabimicrobium</taxon>
    </lineage>
</organism>
<feature type="domain" description="Carbamoyltransferase C-terminal" evidence="3">
    <location>
        <begin position="374"/>
        <end position="544"/>
    </location>
</feature>
<dbReference type="AlphaFoldDB" id="A0A5S9IK48"/>
<dbReference type="EMBL" id="AP019860">
    <property type="protein sequence ID" value="BBM83338.1"/>
    <property type="molecule type" value="Genomic_DNA"/>
</dbReference>
<evidence type="ECO:0000259" key="3">
    <source>
        <dbReference type="Pfam" id="PF16861"/>
    </source>
</evidence>
<evidence type="ECO:0000313" key="4">
    <source>
        <dbReference type="EMBL" id="BBM83338.1"/>
    </source>
</evidence>
<dbReference type="PANTHER" id="PTHR34847:SF1">
    <property type="entry name" value="NODULATION PROTEIN U"/>
    <property type="match status" value="1"/>
</dbReference>
<dbReference type="Gene3D" id="3.90.870.20">
    <property type="entry name" value="Carbamoyltransferase, C-terminal domain"/>
    <property type="match status" value="1"/>
</dbReference>
<dbReference type="RefSeq" id="WP_151967542.1">
    <property type="nucleotide sequence ID" value="NZ_AP019860.1"/>
</dbReference>
<reference evidence="4 5" key="1">
    <citation type="submission" date="2019-08" db="EMBL/GenBank/DDBJ databases">
        <title>Complete genome sequence of Candidatus Uab amorphum.</title>
        <authorList>
            <person name="Shiratori T."/>
            <person name="Suzuki S."/>
            <person name="Kakizawa Y."/>
            <person name="Ishida K."/>
        </authorList>
    </citation>
    <scope>NUCLEOTIDE SEQUENCE [LARGE SCALE GENOMIC DNA]</scope>
    <source>
        <strain evidence="4 5">SRT547</strain>
    </source>
</reference>
<accession>A0A5S9IK48</accession>
<dbReference type="OrthoDB" id="9780777at2"/>
<dbReference type="PANTHER" id="PTHR34847">
    <property type="entry name" value="NODULATION PROTEIN U"/>
    <property type="match status" value="1"/>
</dbReference>
<dbReference type="Pfam" id="PF16861">
    <property type="entry name" value="Carbam_trans_C"/>
    <property type="match status" value="1"/>
</dbReference>
<feature type="domain" description="Carbamoyltransferase" evidence="2">
    <location>
        <begin position="119"/>
        <end position="335"/>
    </location>
</feature>
<dbReference type="InterPro" id="IPR031730">
    <property type="entry name" value="Carbam_trans_C"/>
</dbReference>
<keyword evidence="5" id="KW-1185">Reference proteome</keyword>